<feature type="region of interest" description="Disordered" evidence="1">
    <location>
        <begin position="1263"/>
        <end position="1320"/>
    </location>
</feature>
<dbReference type="InterPro" id="IPR003323">
    <property type="entry name" value="OTU_dom"/>
</dbReference>
<feature type="region of interest" description="Disordered" evidence="1">
    <location>
        <begin position="1027"/>
        <end position="1055"/>
    </location>
</feature>
<proteinExistence type="predicted"/>
<name>A0A6C0IJG0_9ZZZZ</name>
<evidence type="ECO:0000256" key="1">
    <source>
        <dbReference type="SAM" id="MobiDB-lite"/>
    </source>
</evidence>
<protein>
    <recommendedName>
        <fullName evidence="2">OTU domain-containing protein</fullName>
    </recommendedName>
</protein>
<feature type="compositionally biased region" description="Basic and acidic residues" evidence="1">
    <location>
        <begin position="14"/>
        <end position="28"/>
    </location>
</feature>
<evidence type="ECO:0000313" key="3">
    <source>
        <dbReference type="EMBL" id="QHT93314.1"/>
    </source>
</evidence>
<evidence type="ECO:0000259" key="2">
    <source>
        <dbReference type="PROSITE" id="PS50802"/>
    </source>
</evidence>
<feature type="compositionally biased region" description="Basic and acidic residues" evidence="1">
    <location>
        <begin position="1284"/>
        <end position="1313"/>
    </location>
</feature>
<feature type="domain" description="OTU" evidence="2">
    <location>
        <begin position="1511"/>
        <end position="1817"/>
    </location>
</feature>
<organism evidence="3">
    <name type="scientific">viral metagenome</name>
    <dbReference type="NCBI Taxonomy" id="1070528"/>
    <lineage>
        <taxon>unclassified sequences</taxon>
        <taxon>metagenomes</taxon>
        <taxon>organismal metagenomes</taxon>
    </lineage>
</organism>
<accession>A0A6C0IJG0</accession>
<reference evidence="3" key="1">
    <citation type="journal article" date="2020" name="Nature">
        <title>Giant virus diversity and host interactions through global metagenomics.</title>
        <authorList>
            <person name="Schulz F."/>
            <person name="Roux S."/>
            <person name="Paez-Espino D."/>
            <person name="Jungbluth S."/>
            <person name="Walsh D.A."/>
            <person name="Denef V.J."/>
            <person name="McMahon K.D."/>
            <person name="Konstantinidis K.T."/>
            <person name="Eloe-Fadrosh E.A."/>
            <person name="Kyrpides N.C."/>
            <person name="Woyke T."/>
        </authorList>
    </citation>
    <scope>NUCLEOTIDE SEQUENCE</scope>
    <source>
        <strain evidence="3">GVMAG-M-3300024252-29</strain>
    </source>
</reference>
<sequence length="2106" mass="242633">MTKKYTRKLIVDRIRKQRTSDKKSEGSHNKTYRKNGHRGGAEPDNFFTGKTLTIDQFLDANCYPFSKNSVDGNSFLRTPEYLVELIEKTTKLPKNADKEGTPYEPLNNERVANLMKVFSSNDKFYQCIRTLTQVDMFTQDVFDDYLKLQVQIKKTRDELQKADLPDGASVDDIFNNLKDLTRLLGRSTLVYWINKNMNSRTRVSNRENIRDIFRRLKPEYYFFIMFAREPVSGIMSSIMSRDKNKLKYLISHNNRIYIYELMQEIYKVSTPEDLHKMMFDTETLVQMNGDNNFTYDTAINMLNNYINCEYSTFGSSNKWNIQIEYPSRSLMSYASDLSEVNGKYAGEERTKYKPSGSVMSLNALQTLISAFRGEVIERGGFDITLLTGNKKTNNYTNGYGDQKVYYRHQKLDGLNPDITNIYIPEGSPYKGSYQDPDFEFTRDDEKSKDEYMSNKKNINMGLILYKHFIYAVASKMKTEPLIDEQLGGETVHFAQNVKVPDTLELSKDNNSLPEQNETIPTAVSIPVPVPENKKPLLLKDKAEDYVFYEWTEIYSRVKKSINEEGMSKEDAFFKEYKLIEDKLNDVYPWFTEKFADVPDAEEKDKKLTEQDNAYFKKYGEFLKIYMVLHGKHMNPAIIEGSSMLTTMNSENMVLGVNTLKDRGQGVPEYSKEDDTFKTGFFNYQGEKDEKFPMTPMGFQGLFYKFISINELETFDFNEISGEKETLNLFTTPEEPEKPEEPQDNTSTQVVQLGGDAYIQDIIPRITTTQPDHKIEKGGLEKLSDKLNKLPEPTEKNPYIKEYTKDNFMELVSMFENNFTNVISGFIYQQSTSSQAYSHIYNLDEERKDTFFAYRTKDEVDAKIEATGNSIEFSKGKGVNAYETMITDKQLDEVIDFMDKKTSGLIKSTAMKPYLDVLKTNIKLKKKVLFANPEKGYIYTFGSNDIILGHSRGGETLPRLLVGTYYNFEGIDNAYSNRDVAQSHIILWHNPPSAMRQYIMLSSPRIYHAVLKPIWNTIDGKDTIEVEAEPVSEEPPVTATEEEPSEPVSEPQEMNAGVSEELPIVEESDKKQVKELSQEKTKLDKDINPPRSITINVTTTIPGHQEFKLEPSDLGIDMGKGGRGKNNKRKTALVNPQLKLSEKAIKLSGDDNIKRQFYDGQLFLTLNNRIASEFMLGTTPIPFDVAIEKGIVDYNIDLTVKTILQKNSIIYLAGKPYTIYSVDFDDNSWKLEPKDQIDMRLNMRDIADANILNMQSKRGAEELRKIPDSLKRGNGNSEPIPLKQRNPEDVKKEEEKKKFLDEDKEEEKKEDVPKPPEVININGKVLVKKEDPPPTPPPSTEIIVKPKPIVIPVKIEKNLTELPAPPAVKTLPGIATIPVPDKNDKFQQPNVNNNNLISKMMRKFFDRGYYIEYTQQNVKTGDYKNIPIDYKKGKGLLTDEQLNELVANCNYFNLIKMMNDVVQGEEKGIGRQLFKSDIYKNIFNLGVNMGTTNKGLGKVFNCQNYIKYLEKLQIIEIDGDGNCFYNCVATAFNMQNAYAKLMSDNDGSKPELITYDDIDLSSQSPVTRSNTEFTPMFIRWAVVNYYRAHKHFLLFDMIVSSSLVYGYDATMKWVTSNKEYTDMIEKNKNLKDYMDYLEQSREIIENNSLYFVYKEEAEYLLENKDLTDEERKMSLFQTADSMFRQSSNDAKFIVFNREFDKEPSIKDYQPFSTPTTFDEAEKLLMRPSYYAQMSDIEMIQQIFKVKVIALKRMMNTTIIEPKSGIETDPKLRRREIGFRVANDIKDDTVYNTEKPVKHDKVIVVSYEDDNHYNLVVFNATMSQAEKKAVKSVSSKNITRKGGMYKVTHKKRTRKNISGGAVTSIGNYKKAVFPLYAVEKDFLTKLEASQNMSLPQLDNLELSMPFYMYILSYTSYNIIKDRNDNEIYKSFGSFYSYFKIFDSIIEEVIRSQTNRVTFTELYTKVFNVDRFNIDYFENERVEELSDKESVEVLSESDTDTDTDTDTIKEGDNLEDDVQLGGFRQNGFNPPVITRDTVDLLNEDKSNLTFQVNVHLTLKEGEGIDKSDVPSLACEARLQAIKMNWAKILGRQYFPTPRKVKDDKNKDTK</sequence>
<feature type="region of interest" description="Disordered" evidence="1">
    <location>
        <begin position="14"/>
        <end position="43"/>
    </location>
</feature>
<dbReference type="EMBL" id="MN740207">
    <property type="protein sequence ID" value="QHT93314.1"/>
    <property type="molecule type" value="Genomic_DNA"/>
</dbReference>
<dbReference type="PROSITE" id="PS50802">
    <property type="entry name" value="OTU"/>
    <property type="match status" value="1"/>
</dbReference>